<feature type="binding site" evidence="9">
    <location>
        <begin position="193"/>
        <end position="196"/>
    </location>
    <ligand>
        <name>substrate</name>
    </ligand>
</feature>
<feature type="binding site" evidence="9">
    <location>
        <position position="68"/>
    </location>
    <ligand>
        <name>S-adenosyl-L-methionine</name>
        <dbReference type="ChEBI" id="CHEBI:59789"/>
    </ligand>
</feature>
<evidence type="ECO:0000256" key="8">
    <source>
        <dbReference type="ARBA" id="ARBA00060767"/>
    </source>
</evidence>
<keyword evidence="5 9" id="KW-0949">S-adenosyl-L-methionine</keyword>
<dbReference type="SUPFAM" id="SSF53335">
    <property type="entry name" value="S-adenosyl-L-methionine-dependent methyltransferases"/>
    <property type="match status" value="1"/>
</dbReference>
<gene>
    <name evidence="9 10" type="primary">trmB</name>
    <name evidence="10" type="ORF">FYJ75_01345</name>
</gene>
<dbReference type="RefSeq" id="WP_154428079.1">
    <property type="nucleotide sequence ID" value="NZ_VUNI01000002.1"/>
</dbReference>
<comment type="caution">
    <text evidence="9">Lacks conserved residue(s) required for the propagation of feature annotation.</text>
</comment>
<feature type="binding site" evidence="9">
    <location>
        <position position="117"/>
    </location>
    <ligand>
        <name>S-adenosyl-L-methionine</name>
        <dbReference type="ChEBI" id="CHEBI:59789"/>
    </ligand>
</feature>
<dbReference type="InterPro" id="IPR003358">
    <property type="entry name" value="tRNA_(Gua-N-7)_MeTrfase_Trmb"/>
</dbReference>
<dbReference type="NCBIfam" id="TIGR00091">
    <property type="entry name" value="tRNA (guanosine(46)-N7)-methyltransferase TrmB"/>
    <property type="match status" value="1"/>
</dbReference>
<dbReference type="AlphaFoldDB" id="A0A6L5YNX8"/>
<comment type="pathway">
    <text evidence="7 9">tRNA modification; N(7)-methylguanine-tRNA biosynthesis.</text>
</comment>
<evidence type="ECO:0000256" key="5">
    <source>
        <dbReference type="ARBA" id="ARBA00022691"/>
    </source>
</evidence>
<dbReference type="GO" id="GO:0008176">
    <property type="term" value="F:tRNA (guanine(46)-N7)-methyltransferase activity"/>
    <property type="evidence" value="ECO:0007669"/>
    <property type="project" value="UniProtKB-UniRule"/>
</dbReference>
<organism evidence="10 11">
    <name type="scientific">Roseburia porci</name>
    <dbReference type="NCBI Taxonomy" id="2605790"/>
    <lineage>
        <taxon>Bacteria</taxon>
        <taxon>Bacillati</taxon>
        <taxon>Bacillota</taxon>
        <taxon>Clostridia</taxon>
        <taxon>Lachnospirales</taxon>
        <taxon>Lachnospiraceae</taxon>
        <taxon>Roseburia</taxon>
    </lineage>
</organism>
<evidence type="ECO:0000256" key="2">
    <source>
        <dbReference type="ARBA" id="ARBA00003015"/>
    </source>
</evidence>
<comment type="function">
    <text evidence="2 9">Catalyzes the formation of N(7)-methylguanine at position 46 (m7G46) in tRNA.</text>
</comment>
<evidence type="ECO:0000313" key="11">
    <source>
        <dbReference type="Proteomes" id="UP000474024"/>
    </source>
</evidence>
<keyword evidence="4 9" id="KW-0808">Transferase</keyword>
<proteinExistence type="inferred from homology"/>
<dbReference type="NCBIfam" id="NF001080">
    <property type="entry name" value="PRK00121.2-2"/>
    <property type="match status" value="1"/>
</dbReference>
<dbReference type="HAMAP" id="MF_01057">
    <property type="entry name" value="tRNA_methyltr_TrmB"/>
    <property type="match status" value="1"/>
</dbReference>
<sequence length="213" mass="24777">MRLRNIPGADEVISNSAFCIQNPIELKGKWHEFFGNTNPIHIEVGMGKGRFLMDLARQNPQINYIGIERYTSVLLRAVQKIDEDPLDNVHFLCIDAATLPEIFDHNEVDRIYLNFSDPWPKDRHAKRRLTSREFLARYNEILTADGRIEFKTDNQDLFTFSLEEIEASELWHLDASTRDLHHDPKMNQGNIMTEYEEKFSSKGNPICKLIASR</sequence>
<reference evidence="10 11" key="1">
    <citation type="submission" date="2019-08" db="EMBL/GenBank/DDBJ databases">
        <title>In-depth cultivation of the pig gut microbiome towards novel bacterial diversity and tailored functional studies.</title>
        <authorList>
            <person name="Wylensek D."/>
            <person name="Hitch T.C.A."/>
            <person name="Clavel T."/>
        </authorList>
    </citation>
    <scope>NUCLEOTIDE SEQUENCE [LARGE SCALE GENOMIC DNA]</scope>
    <source>
        <strain evidence="10 11">MUC/MUC-530-WT-4D</strain>
    </source>
</reference>
<evidence type="ECO:0000256" key="7">
    <source>
        <dbReference type="ARBA" id="ARBA00060552"/>
    </source>
</evidence>
<comment type="similarity">
    <text evidence="8 9">Belongs to the class I-like SAM-binding methyltransferase superfamily. TrmB family.</text>
</comment>
<feature type="binding site" evidence="9">
    <location>
        <position position="153"/>
    </location>
    <ligand>
        <name>substrate</name>
    </ligand>
</feature>
<dbReference type="InterPro" id="IPR029063">
    <property type="entry name" value="SAM-dependent_MTases_sf"/>
</dbReference>
<dbReference type="CDD" id="cd02440">
    <property type="entry name" value="AdoMet_MTases"/>
    <property type="match status" value="1"/>
</dbReference>
<dbReference type="PANTHER" id="PTHR23417:SF14">
    <property type="entry name" value="PENTACOTRIPEPTIDE-REPEAT REGION OF PRORP DOMAIN-CONTAINING PROTEIN"/>
    <property type="match status" value="1"/>
</dbReference>
<dbReference type="Gene3D" id="3.40.50.150">
    <property type="entry name" value="Vaccinia Virus protein VP39"/>
    <property type="match status" value="1"/>
</dbReference>
<dbReference type="Proteomes" id="UP000474024">
    <property type="component" value="Unassembled WGS sequence"/>
</dbReference>
<evidence type="ECO:0000256" key="4">
    <source>
        <dbReference type="ARBA" id="ARBA00022679"/>
    </source>
</evidence>
<evidence type="ECO:0000256" key="3">
    <source>
        <dbReference type="ARBA" id="ARBA00022603"/>
    </source>
</evidence>
<comment type="caution">
    <text evidence="10">The sequence shown here is derived from an EMBL/GenBank/DDBJ whole genome shotgun (WGS) entry which is preliminary data.</text>
</comment>
<comment type="catalytic activity">
    <reaction evidence="1 9">
        <text>guanosine(46) in tRNA + S-adenosyl-L-methionine = N(7)-methylguanosine(46) in tRNA + S-adenosyl-L-homocysteine</text>
        <dbReference type="Rhea" id="RHEA:42708"/>
        <dbReference type="Rhea" id="RHEA-COMP:10188"/>
        <dbReference type="Rhea" id="RHEA-COMP:10189"/>
        <dbReference type="ChEBI" id="CHEBI:57856"/>
        <dbReference type="ChEBI" id="CHEBI:59789"/>
        <dbReference type="ChEBI" id="CHEBI:74269"/>
        <dbReference type="ChEBI" id="CHEBI:74480"/>
        <dbReference type="EC" id="2.1.1.33"/>
    </reaction>
</comment>
<dbReference type="FunFam" id="3.40.50.150:FF:000035">
    <property type="entry name" value="tRNA (guanine-N(7)-)-methyltransferase"/>
    <property type="match status" value="1"/>
</dbReference>
<keyword evidence="6 9" id="KW-0819">tRNA processing</keyword>
<dbReference type="UniPathway" id="UPA00989"/>
<keyword evidence="11" id="KW-1185">Reference proteome</keyword>
<feature type="binding site" evidence="9">
    <location>
        <position position="121"/>
    </location>
    <ligand>
        <name>substrate</name>
    </ligand>
</feature>
<protein>
    <recommendedName>
        <fullName evidence="9">tRNA (guanine-N(7)-)-methyltransferase</fullName>
        <ecNumber evidence="9">2.1.1.33</ecNumber>
    </recommendedName>
    <alternativeName>
        <fullName evidence="9">tRNA (guanine(46)-N(7))-methyltransferase</fullName>
    </alternativeName>
    <alternativeName>
        <fullName evidence="9">tRNA(m7G46)-methyltransferase</fullName>
    </alternativeName>
</protein>
<dbReference type="PROSITE" id="PS51625">
    <property type="entry name" value="SAM_MT_TRMB"/>
    <property type="match status" value="1"/>
</dbReference>
<dbReference type="EC" id="2.1.1.33" evidence="9"/>
<dbReference type="EMBL" id="VUNI01000002">
    <property type="protein sequence ID" value="MST73679.1"/>
    <property type="molecule type" value="Genomic_DNA"/>
</dbReference>
<dbReference type="InterPro" id="IPR055361">
    <property type="entry name" value="tRNA_methyltr_TrmB_bact"/>
</dbReference>
<evidence type="ECO:0000256" key="6">
    <source>
        <dbReference type="ARBA" id="ARBA00022694"/>
    </source>
</evidence>
<dbReference type="GO" id="GO:0043527">
    <property type="term" value="C:tRNA methyltransferase complex"/>
    <property type="evidence" value="ECO:0007669"/>
    <property type="project" value="TreeGrafter"/>
</dbReference>
<name>A0A6L5YNX8_9FIRM</name>
<feature type="binding site" evidence="9">
    <location>
        <position position="95"/>
    </location>
    <ligand>
        <name>S-adenosyl-L-methionine</name>
        <dbReference type="ChEBI" id="CHEBI:59789"/>
    </ligand>
</feature>
<evidence type="ECO:0000256" key="1">
    <source>
        <dbReference type="ARBA" id="ARBA00000142"/>
    </source>
</evidence>
<dbReference type="PANTHER" id="PTHR23417">
    <property type="entry name" value="3-DEOXY-D-MANNO-OCTULOSONIC-ACID TRANSFERASE/TRNA GUANINE-N 7 - -METHYLTRANSFERASE"/>
    <property type="match status" value="1"/>
</dbReference>
<dbReference type="Pfam" id="PF02390">
    <property type="entry name" value="Methyltransf_4"/>
    <property type="match status" value="1"/>
</dbReference>
<feature type="binding site" evidence="9">
    <location>
        <position position="43"/>
    </location>
    <ligand>
        <name>S-adenosyl-L-methionine</name>
        <dbReference type="ChEBI" id="CHEBI:59789"/>
    </ligand>
</feature>
<evidence type="ECO:0000256" key="9">
    <source>
        <dbReference type="HAMAP-Rule" id="MF_01057"/>
    </source>
</evidence>
<accession>A0A6L5YNX8</accession>
<keyword evidence="3 9" id="KW-0489">Methyltransferase</keyword>
<evidence type="ECO:0000313" key="10">
    <source>
        <dbReference type="EMBL" id="MST73679.1"/>
    </source>
</evidence>